<dbReference type="PANTHER" id="PTHR43248:SF29">
    <property type="entry name" value="TRIPEPTIDYL AMINOPEPTIDASE"/>
    <property type="match status" value="1"/>
</dbReference>
<feature type="domain" description="AB hydrolase-1" evidence="5">
    <location>
        <begin position="121"/>
        <end position="503"/>
    </location>
</feature>
<feature type="compositionally biased region" description="Basic and acidic residues" evidence="4">
    <location>
        <begin position="173"/>
        <end position="182"/>
    </location>
</feature>
<dbReference type="Gene3D" id="3.40.50.1820">
    <property type="entry name" value="alpha/beta hydrolase"/>
    <property type="match status" value="1"/>
</dbReference>
<dbReference type="InterPro" id="IPR051601">
    <property type="entry name" value="Serine_prot/Carboxylest_S33"/>
</dbReference>
<organism evidence="6 7">
    <name type="scientific">Saccharopolyspora halophila</name>
    <dbReference type="NCBI Taxonomy" id="405551"/>
    <lineage>
        <taxon>Bacteria</taxon>
        <taxon>Bacillati</taxon>
        <taxon>Actinomycetota</taxon>
        <taxon>Actinomycetes</taxon>
        <taxon>Pseudonocardiales</taxon>
        <taxon>Pseudonocardiaceae</taxon>
        <taxon>Saccharopolyspora</taxon>
    </lineage>
</organism>
<dbReference type="InterPro" id="IPR029058">
    <property type="entry name" value="AB_hydrolase_fold"/>
</dbReference>
<comment type="caution">
    <text evidence="6">The sequence shown here is derived from an EMBL/GenBank/DDBJ whole genome shotgun (WGS) entry which is preliminary data.</text>
</comment>
<evidence type="ECO:0000259" key="5">
    <source>
        <dbReference type="Pfam" id="PF00561"/>
    </source>
</evidence>
<gene>
    <name evidence="6" type="ORF">GCM10009854_28160</name>
</gene>
<feature type="region of interest" description="Disordered" evidence="4">
    <location>
        <begin position="26"/>
        <end position="48"/>
    </location>
</feature>
<name>A0ABN3GD37_9PSEU</name>
<protein>
    <submittedName>
        <fullName evidence="6">Alpha/beta hydrolase</fullName>
    </submittedName>
</protein>
<accession>A0ABN3GD37</accession>
<evidence type="ECO:0000256" key="3">
    <source>
        <dbReference type="ARBA" id="ARBA00022801"/>
    </source>
</evidence>
<keyword evidence="7" id="KW-1185">Reference proteome</keyword>
<comment type="similarity">
    <text evidence="1">Belongs to the peptidase S33 family.</text>
</comment>
<dbReference type="Pfam" id="PF00561">
    <property type="entry name" value="Abhydrolase_1"/>
    <property type="match status" value="1"/>
</dbReference>
<sequence>MIRSRPALPLLVISVAVALIAGGCSPQRSSEPLQPHTERDGPAGPVPQGLERFYGQQLRWGPCAGFATTDSDRAAYRAPTLECTRLQVPLDYSNPDGRTINIGVLRSRAIDQERKIGSLTVNPGGPGASGMSAAASLTQTVDQTRLGQRFDLVGFDPRGVGASEPAVRCLTGPERDDYRLDSDADSSPSGVAETEQEERDYARQCAQRNGPEVLANIGTRDLVRDLDVLRSALGDRKLNYLGYSYGTRIGSEYAEEFPGNVRAMVLDGAIDPGQSTVESLVAQGAGFQRAFDDFAAWCADQGQCALGGDPSDAVRRFQQLTRPLVENPAPAGERELSYSDATTAAIQALYAPSMWSHLNTGLGELQRGSGRILLSLADSYFGREPDGEYSNTIDAFDAVHCVDDERVRDPEKVKAADRRYREVAPFLDDGRPPNPARDMCAFWPVPVTGESEQPEVGDVPPILVISTTADPATPYQAGVQLARALGGRLLTYEGTQHTVFLQGAKCVDDAGIDYLVEGEPPAKGARCTG</sequence>
<dbReference type="GO" id="GO:0016787">
    <property type="term" value="F:hydrolase activity"/>
    <property type="evidence" value="ECO:0007669"/>
    <property type="project" value="UniProtKB-KW"/>
</dbReference>
<feature type="region of interest" description="Disordered" evidence="4">
    <location>
        <begin position="172"/>
        <end position="198"/>
    </location>
</feature>
<dbReference type="EMBL" id="BAAARA010000008">
    <property type="protein sequence ID" value="GAA2348965.1"/>
    <property type="molecule type" value="Genomic_DNA"/>
</dbReference>
<keyword evidence="3 6" id="KW-0378">Hydrolase</keyword>
<dbReference type="RefSeq" id="WP_344131452.1">
    <property type="nucleotide sequence ID" value="NZ_BAAARA010000008.1"/>
</dbReference>
<evidence type="ECO:0000313" key="7">
    <source>
        <dbReference type="Proteomes" id="UP001501218"/>
    </source>
</evidence>
<keyword evidence="2" id="KW-0732">Signal</keyword>
<reference evidence="6 7" key="1">
    <citation type="journal article" date="2019" name="Int. J. Syst. Evol. Microbiol.">
        <title>The Global Catalogue of Microorganisms (GCM) 10K type strain sequencing project: providing services to taxonomists for standard genome sequencing and annotation.</title>
        <authorList>
            <consortium name="The Broad Institute Genomics Platform"/>
            <consortium name="The Broad Institute Genome Sequencing Center for Infectious Disease"/>
            <person name="Wu L."/>
            <person name="Ma J."/>
        </authorList>
    </citation>
    <scope>NUCLEOTIDE SEQUENCE [LARGE SCALE GENOMIC DNA]</scope>
    <source>
        <strain evidence="6 7">JCM 16221</strain>
    </source>
</reference>
<evidence type="ECO:0000256" key="4">
    <source>
        <dbReference type="SAM" id="MobiDB-lite"/>
    </source>
</evidence>
<dbReference type="InterPro" id="IPR000073">
    <property type="entry name" value="AB_hydrolase_1"/>
</dbReference>
<dbReference type="PANTHER" id="PTHR43248">
    <property type="entry name" value="2-SUCCINYL-6-HYDROXY-2,4-CYCLOHEXADIENE-1-CARBOXYLATE SYNTHASE"/>
    <property type="match status" value="1"/>
</dbReference>
<evidence type="ECO:0000256" key="1">
    <source>
        <dbReference type="ARBA" id="ARBA00010088"/>
    </source>
</evidence>
<dbReference type="Proteomes" id="UP001501218">
    <property type="component" value="Unassembled WGS sequence"/>
</dbReference>
<dbReference type="SUPFAM" id="SSF53474">
    <property type="entry name" value="alpha/beta-Hydrolases"/>
    <property type="match status" value="1"/>
</dbReference>
<dbReference type="PROSITE" id="PS51257">
    <property type="entry name" value="PROKAR_LIPOPROTEIN"/>
    <property type="match status" value="1"/>
</dbReference>
<evidence type="ECO:0000256" key="2">
    <source>
        <dbReference type="ARBA" id="ARBA00022729"/>
    </source>
</evidence>
<proteinExistence type="inferred from homology"/>
<evidence type="ECO:0000313" key="6">
    <source>
        <dbReference type="EMBL" id="GAA2348965.1"/>
    </source>
</evidence>